<dbReference type="InterPro" id="IPR013809">
    <property type="entry name" value="ENTH"/>
</dbReference>
<feature type="region of interest" description="Disordered" evidence="1">
    <location>
        <begin position="155"/>
        <end position="229"/>
    </location>
</feature>
<accession>A0A0H5QFB5</accession>
<dbReference type="GO" id="GO:0005768">
    <property type="term" value="C:endosome"/>
    <property type="evidence" value="ECO:0007669"/>
    <property type="project" value="TreeGrafter"/>
</dbReference>
<reference evidence="3" key="1">
    <citation type="submission" date="2015-04" db="EMBL/GenBank/DDBJ databases">
        <title>The genome sequence of the plant pathogenic Rhizarian Plasmodiophora brassicae reveals insights in its biotrophic life cycle and the origin of chitin synthesis.</title>
        <authorList>
            <person name="Schwelm A."/>
            <person name="Fogelqvist J."/>
            <person name="Knaust A."/>
            <person name="Julke S."/>
            <person name="Lilja T."/>
            <person name="Dhandapani V."/>
            <person name="Bonilla-Rosso G."/>
            <person name="Karlsson M."/>
            <person name="Shevchenko A."/>
            <person name="Choi S.R."/>
            <person name="Kim H.G."/>
            <person name="Park J.Y."/>
            <person name="Lim Y.P."/>
            <person name="Ludwig-Muller J."/>
            <person name="Dixelius C."/>
        </authorList>
    </citation>
    <scope>NUCLEOTIDE SEQUENCE</scope>
    <source>
        <tissue evidence="3">Potato root galls</tissue>
    </source>
</reference>
<dbReference type="EMBL" id="HACM01000291">
    <property type="protein sequence ID" value="CRZ00733.1"/>
    <property type="molecule type" value="Transcribed_RNA"/>
</dbReference>
<evidence type="ECO:0000259" key="2">
    <source>
        <dbReference type="PROSITE" id="PS50942"/>
    </source>
</evidence>
<organism evidence="3">
    <name type="scientific">Spongospora subterranea</name>
    <dbReference type="NCBI Taxonomy" id="70186"/>
    <lineage>
        <taxon>Eukaryota</taxon>
        <taxon>Sar</taxon>
        <taxon>Rhizaria</taxon>
        <taxon>Endomyxa</taxon>
        <taxon>Phytomyxea</taxon>
        <taxon>Plasmodiophorida</taxon>
        <taxon>Plasmodiophoridae</taxon>
        <taxon>Spongospora</taxon>
    </lineage>
</organism>
<evidence type="ECO:0000313" key="3">
    <source>
        <dbReference type="EMBL" id="CRZ00733.1"/>
    </source>
</evidence>
<dbReference type="PANTHER" id="PTHR12276">
    <property type="entry name" value="EPSIN/ENT-RELATED"/>
    <property type="match status" value="1"/>
</dbReference>
<dbReference type="SMART" id="SM00273">
    <property type="entry name" value="ENTH"/>
    <property type="match status" value="1"/>
</dbReference>
<feature type="compositionally biased region" description="Low complexity" evidence="1">
    <location>
        <begin position="178"/>
        <end position="200"/>
    </location>
</feature>
<sequence length="295" mass="33240">MSLVKQRLRTMLRSAKDSIKDYNMAERRVRAVTSNEPWPASSRSMMAVCGDMKDPGLYDSILIMLLKRIQDRSQILHVKKSLQLVDFCLRHALQRFVDDMKARRHVFLSLSKYRFLVHGQDKGAEIRAKSDCILALLDDDGRLITERETARRTRSRISGFGYQMVPHRNVPQRSPLNSPSSSTVSTTITKSSSSSDDSSSVQLPIIVAPRRKQRVPAASGGSVAPSPTDNWLLDLVSGSAPAVHDPSKENMMLDWSLPQNQYPEPKTLRLDCSPIPQNNTKNNRKNPKTNDLLFL</sequence>
<dbReference type="SUPFAM" id="SSF48464">
    <property type="entry name" value="ENTH/VHS domain"/>
    <property type="match status" value="1"/>
</dbReference>
<dbReference type="GO" id="GO:0005886">
    <property type="term" value="C:plasma membrane"/>
    <property type="evidence" value="ECO:0007669"/>
    <property type="project" value="TreeGrafter"/>
</dbReference>
<dbReference type="CDD" id="cd03571">
    <property type="entry name" value="ENTH"/>
    <property type="match status" value="1"/>
</dbReference>
<dbReference type="GO" id="GO:0030276">
    <property type="term" value="F:clathrin binding"/>
    <property type="evidence" value="ECO:0007669"/>
    <property type="project" value="TreeGrafter"/>
</dbReference>
<feature type="domain" description="ENTH" evidence="2">
    <location>
        <begin position="17"/>
        <end position="147"/>
    </location>
</feature>
<protein>
    <recommendedName>
        <fullName evidence="2">ENTH domain-containing protein</fullName>
    </recommendedName>
</protein>
<dbReference type="Gene3D" id="1.25.40.90">
    <property type="match status" value="1"/>
</dbReference>
<name>A0A0H5QFB5_9EUKA</name>
<dbReference type="GO" id="GO:0030125">
    <property type="term" value="C:clathrin vesicle coat"/>
    <property type="evidence" value="ECO:0007669"/>
    <property type="project" value="TreeGrafter"/>
</dbReference>
<dbReference type="PANTHER" id="PTHR12276:SF45">
    <property type="entry name" value="CLATHRIN INTERACTOR 1"/>
    <property type="match status" value="1"/>
</dbReference>
<proteinExistence type="predicted"/>
<dbReference type="GO" id="GO:0005543">
    <property type="term" value="F:phospholipid binding"/>
    <property type="evidence" value="ECO:0007669"/>
    <property type="project" value="TreeGrafter"/>
</dbReference>
<dbReference type="PROSITE" id="PS50942">
    <property type="entry name" value="ENTH"/>
    <property type="match status" value="1"/>
</dbReference>
<dbReference type="InterPro" id="IPR008942">
    <property type="entry name" value="ENTH_VHS"/>
</dbReference>
<dbReference type="Pfam" id="PF01417">
    <property type="entry name" value="ENTH"/>
    <property type="match status" value="1"/>
</dbReference>
<dbReference type="AlphaFoldDB" id="A0A0H5QFB5"/>
<evidence type="ECO:0000256" key="1">
    <source>
        <dbReference type="SAM" id="MobiDB-lite"/>
    </source>
</evidence>
<feature type="region of interest" description="Disordered" evidence="1">
    <location>
        <begin position="273"/>
        <end position="295"/>
    </location>
</feature>
<dbReference type="GO" id="GO:0006897">
    <property type="term" value="P:endocytosis"/>
    <property type="evidence" value="ECO:0007669"/>
    <property type="project" value="TreeGrafter"/>
</dbReference>